<evidence type="ECO:0000256" key="1">
    <source>
        <dbReference type="ARBA" id="ARBA00022441"/>
    </source>
</evidence>
<keyword evidence="5" id="KW-1185">Reference proteome</keyword>
<organism evidence="4 5">
    <name type="scientific">Papiliotrema laurentii</name>
    <name type="common">Cryptococcus laurentii</name>
    <dbReference type="NCBI Taxonomy" id="5418"/>
    <lineage>
        <taxon>Eukaryota</taxon>
        <taxon>Fungi</taxon>
        <taxon>Dikarya</taxon>
        <taxon>Basidiomycota</taxon>
        <taxon>Agaricomycotina</taxon>
        <taxon>Tremellomycetes</taxon>
        <taxon>Tremellales</taxon>
        <taxon>Rhynchogastremaceae</taxon>
        <taxon>Papiliotrema</taxon>
    </lineage>
</organism>
<proteinExistence type="predicted"/>
<evidence type="ECO:0000256" key="3">
    <source>
        <dbReference type="SAM" id="MobiDB-lite"/>
    </source>
</evidence>
<keyword evidence="1" id="KW-0880">Kelch repeat</keyword>
<dbReference type="SUPFAM" id="SSF117281">
    <property type="entry name" value="Kelch motif"/>
    <property type="match status" value="2"/>
</dbReference>
<dbReference type="PANTHER" id="PTHR46093">
    <property type="entry name" value="ACYL-COA-BINDING DOMAIN-CONTAINING PROTEIN 5"/>
    <property type="match status" value="1"/>
</dbReference>
<dbReference type="EMBL" id="JAODAN010000011">
    <property type="protein sequence ID" value="KAK1921256.1"/>
    <property type="molecule type" value="Genomic_DNA"/>
</dbReference>
<evidence type="ECO:0000313" key="5">
    <source>
        <dbReference type="Proteomes" id="UP001182556"/>
    </source>
</evidence>
<feature type="compositionally biased region" description="Basic and acidic residues" evidence="3">
    <location>
        <begin position="41"/>
        <end position="51"/>
    </location>
</feature>
<reference evidence="4" key="1">
    <citation type="submission" date="2023-02" db="EMBL/GenBank/DDBJ databases">
        <title>Identification and recombinant expression of a fungal hydrolase from Papiliotrema laurentii that hydrolyzes apple cutin and clears colloidal polyester polyurethane.</title>
        <authorList>
            <consortium name="DOE Joint Genome Institute"/>
            <person name="Roman V.A."/>
            <person name="Bojanowski C."/>
            <person name="Crable B.R."/>
            <person name="Wagner D.N."/>
            <person name="Hung C.S."/>
            <person name="Nadeau L.J."/>
            <person name="Schratz L."/>
            <person name="Haridas S."/>
            <person name="Pangilinan J."/>
            <person name="Lipzen A."/>
            <person name="Na H."/>
            <person name="Yan M."/>
            <person name="Ng V."/>
            <person name="Grigoriev I.V."/>
            <person name="Spatafora J.W."/>
            <person name="Barlow D."/>
            <person name="Biffinger J."/>
            <person name="Kelley-Loughnane N."/>
            <person name="Varaljay V.A."/>
            <person name="Crookes-Goodson W.J."/>
        </authorList>
    </citation>
    <scope>NUCLEOTIDE SEQUENCE</scope>
    <source>
        <strain evidence="4">5307AH</strain>
    </source>
</reference>
<dbReference type="AlphaFoldDB" id="A0AAD9CST5"/>
<dbReference type="Proteomes" id="UP001182556">
    <property type="component" value="Unassembled WGS sequence"/>
</dbReference>
<keyword evidence="2" id="KW-0677">Repeat</keyword>
<sequence length="476" mass="52640">MAYPARSVPPIPPREEEVARDEAEVLLNSSRVFAGSAHLFERRTEHSDRLPAPRVLSETHASLDTSRPPSQRPVEDFPSRHRVNADRSQQTSTNGPSVVAETPSREHERTRKSSNKLPRLRPVPILPCSKHITARAPASSMYFSSVPTHGDAPYQPLRAHTGTLVGEKIWFLGGVAGAHCWRRIAYFDTETLLWNTVDTFGDQLPPLRRPTANLVGNHLFILGGGDGLSYNKDVWLFDTVSHRITRPRMLSPHNALPPARRAHSTVHYGNYLVIFGGGNGEDGFNDVWALDVSDPTRLTWREWVTSGDIPQKKGYHTANLVGNKMIVFGGSDGHVVFADIHILNLDTLVWTVVNTEARHNRLSHSSTQVGSYLFVIGGHNGEAYAQDILLFNLVTLQWETKSPQGHRPSGRGYHVAVLHDARIYVSGGYNGVDVFDDLWSLDLSAAAYLPQVVSGSNNPIQSPGLSDGSEEQRSEC</sequence>
<protein>
    <submittedName>
        <fullName evidence="4">Conjugation with cellular fusion-related protein</fullName>
    </submittedName>
</protein>
<feature type="compositionally biased region" description="Basic and acidic residues" evidence="3">
    <location>
        <begin position="73"/>
        <end position="85"/>
    </location>
</feature>
<feature type="region of interest" description="Disordered" evidence="3">
    <location>
        <begin position="41"/>
        <end position="121"/>
    </location>
</feature>
<dbReference type="Pfam" id="PF24681">
    <property type="entry name" value="Kelch_KLHDC2_KLHL20_DRC7"/>
    <property type="match status" value="1"/>
</dbReference>
<dbReference type="PANTHER" id="PTHR46093:SF18">
    <property type="entry name" value="FIBRONECTIN TYPE-III DOMAIN-CONTAINING PROTEIN"/>
    <property type="match status" value="1"/>
</dbReference>
<comment type="caution">
    <text evidence="4">The sequence shown here is derived from an EMBL/GenBank/DDBJ whole genome shotgun (WGS) entry which is preliminary data.</text>
</comment>
<name>A0AAD9CST5_PAPLA</name>
<evidence type="ECO:0000313" key="4">
    <source>
        <dbReference type="EMBL" id="KAK1921256.1"/>
    </source>
</evidence>
<gene>
    <name evidence="4" type="ORF">DB88DRAFT_443669</name>
</gene>
<evidence type="ECO:0000256" key="2">
    <source>
        <dbReference type="ARBA" id="ARBA00022737"/>
    </source>
</evidence>
<feature type="compositionally biased region" description="Polar residues" evidence="3">
    <location>
        <begin position="59"/>
        <end position="69"/>
    </location>
</feature>
<dbReference type="InterPro" id="IPR015915">
    <property type="entry name" value="Kelch-typ_b-propeller"/>
</dbReference>
<feature type="compositionally biased region" description="Polar residues" evidence="3">
    <location>
        <begin position="86"/>
        <end position="96"/>
    </location>
</feature>
<accession>A0AAD9CST5</accession>
<dbReference type="Gene3D" id="2.120.10.80">
    <property type="entry name" value="Kelch-type beta propeller"/>
    <property type="match status" value="2"/>
</dbReference>